<keyword evidence="5 8" id="KW-0012">Acyltransferase</keyword>
<evidence type="ECO:0000259" key="7">
    <source>
        <dbReference type="SMART" id="SM00563"/>
    </source>
</evidence>
<keyword evidence="6" id="KW-0472">Membrane</keyword>
<gene>
    <name evidence="8" type="ORF">BFS30_18410</name>
</gene>
<feature type="transmembrane region" description="Helical" evidence="6">
    <location>
        <begin position="12"/>
        <end position="31"/>
    </location>
</feature>
<evidence type="ECO:0000256" key="3">
    <source>
        <dbReference type="ARBA" id="ARBA00022679"/>
    </source>
</evidence>
<keyword evidence="9" id="KW-1185">Reference proteome</keyword>
<dbReference type="KEGG" id="psty:BFS30_18410"/>
<keyword evidence="6" id="KW-1133">Transmembrane helix</keyword>
<feature type="domain" description="Phospholipid/glycerol acyltransferase" evidence="7">
    <location>
        <begin position="74"/>
        <end position="190"/>
    </location>
</feature>
<proteinExistence type="predicted"/>
<protein>
    <submittedName>
        <fullName evidence="8">Acyl-phosphate glycerol 3-phosphate acyltransferase</fullName>
    </submittedName>
</protein>
<name>A0A1D7QJW4_9SPHI</name>
<dbReference type="GO" id="GO:0003841">
    <property type="term" value="F:1-acylglycerol-3-phosphate O-acyltransferase activity"/>
    <property type="evidence" value="ECO:0007669"/>
    <property type="project" value="TreeGrafter"/>
</dbReference>
<dbReference type="GO" id="GO:0006654">
    <property type="term" value="P:phosphatidic acid biosynthetic process"/>
    <property type="evidence" value="ECO:0007669"/>
    <property type="project" value="TreeGrafter"/>
</dbReference>
<keyword evidence="4" id="KW-0443">Lipid metabolism</keyword>
<accession>A0A1D7QJW4</accession>
<dbReference type="PANTHER" id="PTHR10434:SF64">
    <property type="entry name" value="1-ACYL-SN-GLYCEROL-3-PHOSPHATE ACYLTRANSFERASE-RELATED"/>
    <property type="match status" value="1"/>
</dbReference>
<keyword evidence="6" id="KW-0812">Transmembrane</keyword>
<dbReference type="Pfam" id="PF01553">
    <property type="entry name" value="Acyltransferase"/>
    <property type="match status" value="1"/>
</dbReference>
<sequence length="244" mass="27818">MIRLLKHTHRLYSITVILLLSALFYPFYYLAAKSPKGYGALNQLRKVNSILSSWLSGIFFKFTYEQPLDRNQTYIYCANHASSLDIMVFCILARGKFHFMGKDELRSNPVLKIFFNTIDISVDRKSKISAFRAFKRAGETLEKGWSLIIFPEGGIDGVHYPPVLHPFKNGPFRLAIEKNIPVVAVSLTDVWKKMWDDGSKYGSTPGICDIYIHKPVDTTGLTIADADFLKDRIFNLINSKLIRA</sequence>
<dbReference type="AlphaFoldDB" id="A0A1D7QJW4"/>
<organism evidence="8 9">
    <name type="scientific">Pedobacter steynii</name>
    <dbReference type="NCBI Taxonomy" id="430522"/>
    <lineage>
        <taxon>Bacteria</taxon>
        <taxon>Pseudomonadati</taxon>
        <taxon>Bacteroidota</taxon>
        <taxon>Sphingobacteriia</taxon>
        <taxon>Sphingobacteriales</taxon>
        <taxon>Sphingobacteriaceae</taxon>
        <taxon>Pedobacter</taxon>
    </lineage>
</organism>
<evidence type="ECO:0000256" key="6">
    <source>
        <dbReference type="SAM" id="Phobius"/>
    </source>
</evidence>
<evidence type="ECO:0000313" key="8">
    <source>
        <dbReference type="EMBL" id="AOM78967.1"/>
    </source>
</evidence>
<dbReference type="SUPFAM" id="SSF69593">
    <property type="entry name" value="Glycerol-3-phosphate (1)-acyltransferase"/>
    <property type="match status" value="1"/>
</dbReference>
<evidence type="ECO:0000256" key="5">
    <source>
        <dbReference type="ARBA" id="ARBA00023315"/>
    </source>
</evidence>
<dbReference type="SMART" id="SM00563">
    <property type="entry name" value="PlsC"/>
    <property type="match status" value="1"/>
</dbReference>
<evidence type="ECO:0000313" key="9">
    <source>
        <dbReference type="Proteomes" id="UP000094313"/>
    </source>
</evidence>
<evidence type="ECO:0000256" key="1">
    <source>
        <dbReference type="ARBA" id="ARBA00005189"/>
    </source>
</evidence>
<dbReference type="OrthoDB" id="9803035at2"/>
<evidence type="ECO:0000256" key="4">
    <source>
        <dbReference type="ARBA" id="ARBA00023098"/>
    </source>
</evidence>
<dbReference type="RefSeq" id="WP_069380631.1">
    <property type="nucleotide sequence ID" value="NZ_CP017141.1"/>
</dbReference>
<reference evidence="8 9" key="1">
    <citation type="submission" date="2016-08" db="EMBL/GenBank/DDBJ databases">
        <authorList>
            <person name="Seilhamer J.J."/>
        </authorList>
    </citation>
    <scope>NUCLEOTIDE SEQUENCE [LARGE SCALE GENOMIC DNA]</scope>
    <source>
        <strain evidence="8 9">DX4</strain>
    </source>
</reference>
<dbReference type="PANTHER" id="PTHR10434">
    <property type="entry name" value="1-ACYL-SN-GLYCEROL-3-PHOSPHATE ACYLTRANSFERASE"/>
    <property type="match status" value="1"/>
</dbReference>
<dbReference type="Proteomes" id="UP000094313">
    <property type="component" value="Chromosome"/>
</dbReference>
<evidence type="ECO:0000256" key="2">
    <source>
        <dbReference type="ARBA" id="ARBA00022516"/>
    </source>
</evidence>
<dbReference type="InterPro" id="IPR002123">
    <property type="entry name" value="Plipid/glycerol_acylTrfase"/>
</dbReference>
<keyword evidence="2" id="KW-0444">Lipid biosynthesis</keyword>
<dbReference type="CDD" id="cd07989">
    <property type="entry name" value="LPLAT_AGPAT-like"/>
    <property type="match status" value="1"/>
</dbReference>
<keyword evidence="3 8" id="KW-0808">Transferase</keyword>
<dbReference type="EMBL" id="CP017141">
    <property type="protein sequence ID" value="AOM78967.1"/>
    <property type="molecule type" value="Genomic_DNA"/>
</dbReference>
<comment type="pathway">
    <text evidence="1">Lipid metabolism.</text>
</comment>